<evidence type="ECO:0008006" key="4">
    <source>
        <dbReference type="Google" id="ProtNLM"/>
    </source>
</evidence>
<proteinExistence type="predicted"/>
<keyword evidence="3" id="KW-1185">Reference proteome</keyword>
<name>A0ABZ1E2T3_9RHOB</name>
<evidence type="ECO:0000313" key="3">
    <source>
        <dbReference type="Proteomes" id="UP001623290"/>
    </source>
</evidence>
<evidence type="ECO:0000256" key="1">
    <source>
        <dbReference type="SAM" id="MobiDB-lite"/>
    </source>
</evidence>
<feature type="region of interest" description="Disordered" evidence="1">
    <location>
        <begin position="1"/>
        <end position="38"/>
    </location>
</feature>
<dbReference type="EMBL" id="CP135443">
    <property type="protein sequence ID" value="WRY34425.1"/>
    <property type="molecule type" value="Genomic_DNA"/>
</dbReference>
<feature type="compositionally biased region" description="Basic and acidic residues" evidence="1">
    <location>
        <begin position="17"/>
        <end position="27"/>
    </location>
</feature>
<reference evidence="2 3" key="1">
    <citation type="submission" date="2023-09" db="EMBL/GenBank/DDBJ databases">
        <title>Thioclava shenzhenensis sp. nov., a multidrug resistant bacteria-antagonizing species isolated from coastal seawater.</title>
        <authorList>
            <person name="Long M."/>
        </authorList>
    </citation>
    <scope>NUCLEOTIDE SEQUENCE [LARGE SCALE GENOMIC DNA]</scope>
    <source>
        <strain evidence="2 3">FTW29</strain>
    </source>
</reference>
<dbReference type="RefSeq" id="WP_339108173.1">
    <property type="nucleotide sequence ID" value="NZ_CP135443.1"/>
</dbReference>
<gene>
    <name evidence="2" type="ORF">RPE78_03810</name>
</gene>
<organism evidence="2 3">
    <name type="scientific">Thioclava litoralis</name>
    <dbReference type="NCBI Taxonomy" id="3076557"/>
    <lineage>
        <taxon>Bacteria</taxon>
        <taxon>Pseudomonadati</taxon>
        <taxon>Pseudomonadota</taxon>
        <taxon>Alphaproteobacteria</taxon>
        <taxon>Rhodobacterales</taxon>
        <taxon>Paracoccaceae</taxon>
        <taxon>Thioclava</taxon>
    </lineage>
</organism>
<evidence type="ECO:0000313" key="2">
    <source>
        <dbReference type="EMBL" id="WRY34425.1"/>
    </source>
</evidence>
<accession>A0ABZ1E2T3</accession>
<sequence>MDYSKSGGAKAPKNTPRHAEHNAKGTDKNPFGGKSDKAALLARMKAATKKTDEK</sequence>
<protein>
    <recommendedName>
        <fullName evidence="4">Cobalt chelatase</fullName>
    </recommendedName>
</protein>
<dbReference type="Proteomes" id="UP001623290">
    <property type="component" value="Chromosome"/>
</dbReference>